<evidence type="ECO:0000313" key="2">
    <source>
        <dbReference type="EMBL" id="GBF50619.1"/>
    </source>
</evidence>
<dbReference type="InterPro" id="IPR000073">
    <property type="entry name" value="AB_hydrolase_1"/>
</dbReference>
<evidence type="ECO:0000259" key="1">
    <source>
        <dbReference type="Pfam" id="PF00561"/>
    </source>
</evidence>
<keyword evidence="2" id="KW-0378">Hydrolase</keyword>
<proteinExistence type="predicted"/>
<evidence type="ECO:0000313" key="3">
    <source>
        <dbReference type="Proteomes" id="UP000245133"/>
    </source>
</evidence>
<dbReference type="PANTHER" id="PTHR43798">
    <property type="entry name" value="MONOACYLGLYCEROL LIPASE"/>
    <property type="match status" value="1"/>
</dbReference>
<reference evidence="2 3" key="1">
    <citation type="submission" date="2018-02" db="EMBL/GenBank/DDBJ databases">
        <title>Novel Leptospira species isolated from soil and water in Japan.</title>
        <authorList>
            <person name="Nakao R."/>
            <person name="Masuzawa T."/>
        </authorList>
    </citation>
    <scope>NUCLEOTIDE SEQUENCE [LARGE SCALE GENOMIC DNA]</scope>
    <source>
        <strain evidence="2 3">YH101</strain>
    </source>
</reference>
<gene>
    <name evidence="2" type="ORF">LPTSP4_21450</name>
</gene>
<dbReference type="Gene3D" id="3.40.50.1820">
    <property type="entry name" value="alpha/beta hydrolase"/>
    <property type="match status" value="1"/>
</dbReference>
<dbReference type="Proteomes" id="UP000245133">
    <property type="component" value="Unassembled WGS sequence"/>
</dbReference>
<dbReference type="GO" id="GO:0046464">
    <property type="term" value="P:acylglycerol catabolic process"/>
    <property type="evidence" value="ECO:0007669"/>
    <property type="project" value="TreeGrafter"/>
</dbReference>
<dbReference type="AlphaFoldDB" id="A0A2P2E170"/>
<dbReference type="SUPFAM" id="SSF53474">
    <property type="entry name" value="alpha/beta-Hydrolases"/>
    <property type="match status" value="1"/>
</dbReference>
<dbReference type="Pfam" id="PF00561">
    <property type="entry name" value="Abhydrolase_1"/>
    <property type="match status" value="1"/>
</dbReference>
<dbReference type="EMBL" id="BFBB01000005">
    <property type="protein sequence ID" value="GBF50619.1"/>
    <property type="molecule type" value="Genomic_DNA"/>
</dbReference>
<keyword evidence="3" id="KW-1185">Reference proteome</keyword>
<dbReference type="GO" id="GO:0047372">
    <property type="term" value="F:monoacylglycerol lipase activity"/>
    <property type="evidence" value="ECO:0007669"/>
    <property type="project" value="TreeGrafter"/>
</dbReference>
<feature type="domain" description="AB hydrolase-1" evidence="1">
    <location>
        <begin position="39"/>
        <end position="283"/>
    </location>
</feature>
<dbReference type="InterPro" id="IPR050266">
    <property type="entry name" value="AB_hydrolase_sf"/>
</dbReference>
<organism evidence="2 3">
    <name type="scientific">Leptospira ryugenii</name>
    <dbReference type="NCBI Taxonomy" id="1917863"/>
    <lineage>
        <taxon>Bacteria</taxon>
        <taxon>Pseudomonadati</taxon>
        <taxon>Spirochaetota</taxon>
        <taxon>Spirochaetia</taxon>
        <taxon>Leptospirales</taxon>
        <taxon>Leptospiraceae</taxon>
        <taxon>Leptospira</taxon>
    </lineage>
</organism>
<dbReference type="GO" id="GO:0016020">
    <property type="term" value="C:membrane"/>
    <property type="evidence" value="ECO:0007669"/>
    <property type="project" value="TreeGrafter"/>
</dbReference>
<protein>
    <submittedName>
        <fullName evidence="2">Hydrolase</fullName>
    </submittedName>
</protein>
<dbReference type="InterPro" id="IPR029058">
    <property type="entry name" value="AB_hydrolase_fold"/>
</dbReference>
<accession>A0A2P2E170</accession>
<comment type="caution">
    <text evidence="2">The sequence shown here is derived from an EMBL/GenBank/DDBJ whole genome shotgun (WGS) entry which is preliminary data.</text>
</comment>
<sequence length="299" mass="34916">MNESNLPKRNATEWLASGKYFDYNKFQIFYINEGRGSNLLLLHGFPTSSWDYSKVFAGFSRFYNCFAIDFLGFGYSSKPEKHNYHIIEQTDIIESFIEKNALKRVKFVFHDYAVSVGQEILARHLDPKTKKYEIDGAVFLNGGLFPHLHRPTTTQKLLTIPYLGAFLAKLFNFKKFSKAFSEVFGPNTKPEERELASLWKIVTYPGNVKIGNRLLHYIKDRKQYADRWHKAIEQTEVPLLFINGESDPVSGKHLVDYLEKLKLKNARIIRWPEIGHYPQWENAKGSYEEIHKFFKSLQT</sequence>
<dbReference type="PANTHER" id="PTHR43798:SF33">
    <property type="entry name" value="HYDROLASE, PUTATIVE (AFU_ORTHOLOGUE AFUA_2G14860)-RELATED"/>
    <property type="match status" value="1"/>
</dbReference>
<name>A0A2P2E170_9LEPT</name>
<dbReference type="OrthoDB" id="334507at2"/>
<dbReference type="RefSeq" id="WP_108976526.1">
    <property type="nucleotide sequence ID" value="NZ_BFBB01000005.1"/>
</dbReference>